<dbReference type="AlphaFoldDB" id="A0A286UBJ4"/>
<dbReference type="EMBL" id="NBII01000007">
    <property type="protein sequence ID" value="PAV16940.1"/>
    <property type="molecule type" value="Genomic_DNA"/>
</dbReference>
<feature type="compositionally biased region" description="Basic and acidic residues" evidence="1">
    <location>
        <begin position="747"/>
        <end position="766"/>
    </location>
</feature>
<comment type="caution">
    <text evidence="3">The sequence shown here is derived from an EMBL/GenBank/DDBJ whole genome shotgun (WGS) entry which is preliminary data.</text>
</comment>
<gene>
    <name evidence="3" type="ORF">PNOK_0700400</name>
</gene>
<protein>
    <recommendedName>
        <fullName evidence="2">Fungal-type protein kinase domain-containing protein</fullName>
    </recommendedName>
</protein>
<evidence type="ECO:0000313" key="3">
    <source>
        <dbReference type="EMBL" id="PAV16940.1"/>
    </source>
</evidence>
<reference evidence="3 4" key="1">
    <citation type="journal article" date="2017" name="Mol. Ecol.">
        <title>Comparative and population genomic landscape of Phellinus noxius: A hypervariable fungus causing root rot in trees.</title>
        <authorList>
            <person name="Chung C.L."/>
            <person name="Lee T.J."/>
            <person name="Akiba M."/>
            <person name="Lee H.H."/>
            <person name="Kuo T.H."/>
            <person name="Liu D."/>
            <person name="Ke H.M."/>
            <person name="Yokoi T."/>
            <person name="Roa M.B."/>
            <person name="Lu M.J."/>
            <person name="Chang Y.Y."/>
            <person name="Ann P.J."/>
            <person name="Tsai J.N."/>
            <person name="Chen C.Y."/>
            <person name="Tzean S.S."/>
            <person name="Ota Y."/>
            <person name="Hattori T."/>
            <person name="Sahashi N."/>
            <person name="Liou R.F."/>
            <person name="Kikuchi T."/>
            <person name="Tsai I.J."/>
        </authorList>
    </citation>
    <scope>NUCLEOTIDE SEQUENCE [LARGE SCALE GENOMIC DNA]</scope>
    <source>
        <strain evidence="3 4">FFPRI411160</strain>
    </source>
</reference>
<dbReference type="OrthoDB" id="5584477at2759"/>
<proteinExistence type="predicted"/>
<feature type="region of interest" description="Disordered" evidence="1">
    <location>
        <begin position="734"/>
        <end position="766"/>
    </location>
</feature>
<dbReference type="InterPro" id="IPR011009">
    <property type="entry name" value="Kinase-like_dom_sf"/>
</dbReference>
<feature type="compositionally biased region" description="Low complexity" evidence="1">
    <location>
        <begin position="1"/>
        <end position="13"/>
    </location>
</feature>
<dbReference type="Gene3D" id="1.10.510.10">
    <property type="entry name" value="Transferase(Phosphotransferase) domain 1"/>
    <property type="match status" value="1"/>
</dbReference>
<feature type="compositionally biased region" description="Polar residues" evidence="1">
    <location>
        <begin position="63"/>
        <end position="78"/>
    </location>
</feature>
<accession>A0A286UBJ4</accession>
<organism evidence="3 4">
    <name type="scientific">Pyrrhoderma noxium</name>
    <dbReference type="NCBI Taxonomy" id="2282107"/>
    <lineage>
        <taxon>Eukaryota</taxon>
        <taxon>Fungi</taxon>
        <taxon>Dikarya</taxon>
        <taxon>Basidiomycota</taxon>
        <taxon>Agaricomycotina</taxon>
        <taxon>Agaricomycetes</taxon>
        <taxon>Hymenochaetales</taxon>
        <taxon>Hymenochaetaceae</taxon>
        <taxon>Pyrrhoderma</taxon>
    </lineage>
</organism>
<dbReference type="STRING" id="2282107.A0A286UBJ4"/>
<dbReference type="PANTHER" id="PTHR38248">
    <property type="entry name" value="FUNK1 6"/>
    <property type="match status" value="1"/>
</dbReference>
<evidence type="ECO:0000313" key="4">
    <source>
        <dbReference type="Proteomes" id="UP000217199"/>
    </source>
</evidence>
<dbReference type="SUPFAM" id="SSF56112">
    <property type="entry name" value="Protein kinase-like (PK-like)"/>
    <property type="match status" value="1"/>
</dbReference>
<feature type="compositionally biased region" description="Polar residues" evidence="1">
    <location>
        <begin position="34"/>
        <end position="49"/>
    </location>
</feature>
<dbReference type="InParanoid" id="A0A286UBJ4"/>
<feature type="region of interest" description="Disordered" evidence="1">
    <location>
        <begin position="1"/>
        <end position="100"/>
    </location>
</feature>
<dbReference type="Proteomes" id="UP000217199">
    <property type="component" value="Unassembled WGS sequence"/>
</dbReference>
<dbReference type="Pfam" id="PF17667">
    <property type="entry name" value="Pkinase_fungal"/>
    <property type="match status" value="1"/>
</dbReference>
<sequence length="766" mass="87495">MNNNPLSDSNSNSGHETRSGKTVAFAKQDGISELGTTSLSPKLTSQQGVNDVVGSKNDVSKLPPSSHSQETNPRTPSKATRFFAKDTPRKERMQESKDYRSSYADGQRIKLLEFLGWECYSDTMEYFFDHVLPPLHSDLKVDDILDRCIAKQLLVYKKRSKSYRWEELTKKISNKGLHETKTYNGSLKKIFDEIAEIAEGNSTTSLIRRAYFHADGNRRTWSEKNIDIKPDAHIFMLTPDNGYPEKGTSMRIWILSRSFLIASESLDFNANPRYFIKVALSLMFSDKVELGMDPTIEGSYDGEKRIYNIKVSGELFFSSTADIVTDVEAEGLYSTGTRIFRVYKESDKEKKSPMLLKDYWPAVVYDTEDVIHSKILASITDSTERGLVEKALLTPDTFEIVKVGGCEDSTEEVLLRKKSPTKIYKFEVPKDKGGRKRNVRGFLSKGVPISIGGRSRKGPKGPTTSGSSSICHRRHCRILYKEDATPYHELQNIRDMLLVLEHSIDALRIIHQAGWVHRDLTPMNLYLYVDPESNAKRGIIGDLELAKKIGTGANSDFRTSSARFVSIEIVDRRYQFMDVMKTDSHNRTNGIFANYLHDLESIFWIIIWTMSNYQKDTIEGADPYLIHMQREIDELLFSQENGTNSNRIHFLNSVSDFETILNLIPSYYDDLKRLAKSFREHLFQAYYKEEKDIKEDEPIKPLDGSVHQSILETFKNTKIDGYCVTPDDCAELEFTPTEPPHSLKRSTSNEDRDEKLVKKAKLNSEN</sequence>
<dbReference type="InterPro" id="IPR040976">
    <property type="entry name" value="Pkinase_fungal"/>
</dbReference>
<evidence type="ECO:0000256" key="1">
    <source>
        <dbReference type="SAM" id="MobiDB-lite"/>
    </source>
</evidence>
<keyword evidence="4" id="KW-1185">Reference proteome</keyword>
<dbReference type="PANTHER" id="PTHR38248:SF2">
    <property type="entry name" value="FUNK1 11"/>
    <property type="match status" value="1"/>
</dbReference>
<feature type="compositionally biased region" description="Basic and acidic residues" evidence="1">
    <location>
        <begin position="83"/>
        <end position="100"/>
    </location>
</feature>
<name>A0A286UBJ4_9AGAM</name>
<evidence type="ECO:0000259" key="2">
    <source>
        <dbReference type="Pfam" id="PF17667"/>
    </source>
</evidence>
<feature type="domain" description="Fungal-type protein kinase" evidence="2">
    <location>
        <begin position="247"/>
        <end position="609"/>
    </location>
</feature>